<dbReference type="NCBIfam" id="NF040598">
    <property type="entry name" value="Ala_zip_lipo"/>
    <property type="match status" value="1"/>
</dbReference>
<dbReference type="PROSITE" id="PS51257">
    <property type="entry name" value="PROKAR_LIPOPROTEIN"/>
    <property type="match status" value="1"/>
</dbReference>
<protein>
    <submittedName>
        <fullName evidence="2">Uncharacterized protein</fullName>
    </submittedName>
</protein>
<evidence type="ECO:0000256" key="1">
    <source>
        <dbReference type="SAM" id="MobiDB-lite"/>
    </source>
</evidence>
<sequence length="94" mass="9732">MTTKLRLSVFFAVLVTAAGCATITAEDLSAVRTMAQNAQSAASDAQRQAGEARQMASGAQSTANQALSAANAAQACCDATNEKVDRMFEQSLSK</sequence>
<name>A0A382CU93_9ZZZZ</name>
<organism evidence="2">
    <name type="scientific">marine metagenome</name>
    <dbReference type="NCBI Taxonomy" id="408172"/>
    <lineage>
        <taxon>unclassified sequences</taxon>
        <taxon>metagenomes</taxon>
        <taxon>ecological metagenomes</taxon>
    </lineage>
</organism>
<feature type="region of interest" description="Disordered" evidence="1">
    <location>
        <begin position="39"/>
        <end position="61"/>
    </location>
</feature>
<dbReference type="InterPro" id="IPR021793">
    <property type="entry name" value="Oprl"/>
</dbReference>
<reference evidence="2" key="1">
    <citation type="submission" date="2018-05" db="EMBL/GenBank/DDBJ databases">
        <authorList>
            <person name="Lanie J.A."/>
            <person name="Ng W.-L."/>
            <person name="Kazmierczak K.M."/>
            <person name="Andrzejewski T.M."/>
            <person name="Davidsen T.M."/>
            <person name="Wayne K.J."/>
            <person name="Tettelin H."/>
            <person name="Glass J.I."/>
            <person name="Rusch D."/>
            <person name="Podicherti R."/>
            <person name="Tsui H.-C.T."/>
            <person name="Winkler M.E."/>
        </authorList>
    </citation>
    <scope>NUCLEOTIDE SEQUENCE</scope>
</reference>
<accession>A0A382CU93</accession>
<evidence type="ECO:0000313" key="2">
    <source>
        <dbReference type="EMBL" id="SVB29111.1"/>
    </source>
</evidence>
<gene>
    <name evidence="2" type="ORF">METZ01_LOCUS181965</name>
</gene>
<dbReference type="EMBL" id="UINC01035928">
    <property type="protein sequence ID" value="SVB29111.1"/>
    <property type="molecule type" value="Genomic_DNA"/>
</dbReference>
<feature type="compositionally biased region" description="Low complexity" evidence="1">
    <location>
        <begin position="39"/>
        <end position="49"/>
    </location>
</feature>
<dbReference type="Pfam" id="PF11839">
    <property type="entry name" value="Alanine_zipper"/>
    <property type="match status" value="1"/>
</dbReference>
<dbReference type="AlphaFoldDB" id="A0A382CU93"/>
<proteinExistence type="predicted"/>